<feature type="non-terminal residue" evidence="1">
    <location>
        <position position="1"/>
    </location>
</feature>
<organism evidence="1 2">
    <name type="scientific">Syncephalis pseudoplumigaleata</name>
    <dbReference type="NCBI Taxonomy" id="1712513"/>
    <lineage>
        <taxon>Eukaryota</taxon>
        <taxon>Fungi</taxon>
        <taxon>Fungi incertae sedis</taxon>
        <taxon>Zoopagomycota</taxon>
        <taxon>Zoopagomycotina</taxon>
        <taxon>Zoopagomycetes</taxon>
        <taxon>Zoopagales</taxon>
        <taxon>Piptocephalidaceae</taxon>
        <taxon>Syncephalis</taxon>
    </lineage>
</organism>
<proteinExistence type="predicted"/>
<sequence length="261" mass="29098">GKTTLTAALAQQLTALGHQVCQLSIDDLYLPYADQRALAASTASPLLARRGLPGTHDIALGTSILAAFRDGQSDIRVPRYDKSLHQGAGDRCTTWTHWHRTSASTSATRKRILLFEGWCLGFCPVGVPAIDAARAIPDETILSRYTLDELARVDSALEACVRDWYPLLDLFVVLEADSLESVYVWREQQEQMLRQRTGGGGMSPEAVRSFVDVFMVGYKLWLPQLLRHGIRTDRHARRAMPVLTLTLNHQRQIICTEQTAD</sequence>
<evidence type="ECO:0008006" key="3">
    <source>
        <dbReference type="Google" id="ProtNLM"/>
    </source>
</evidence>
<dbReference type="EMBL" id="KZ992146">
    <property type="protein sequence ID" value="RKP22405.1"/>
    <property type="molecule type" value="Genomic_DNA"/>
</dbReference>
<evidence type="ECO:0000313" key="2">
    <source>
        <dbReference type="Proteomes" id="UP000278143"/>
    </source>
</evidence>
<accession>A0A4P9YRU3</accession>
<evidence type="ECO:0000313" key="1">
    <source>
        <dbReference type="EMBL" id="RKP22405.1"/>
    </source>
</evidence>
<keyword evidence="2" id="KW-1185">Reference proteome</keyword>
<name>A0A4P9YRU3_9FUNG</name>
<gene>
    <name evidence="1" type="ORF">SYNPS1DRAFT_20118</name>
</gene>
<dbReference type="InterPro" id="IPR027417">
    <property type="entry name" value="P-loop_NTPase"/>
</dbReference>
<dbReference type="Gene3D" id="3.40.50.300">
    <property type="entry name" value="P-loop containing nucleotide triphosphate hydrolases"/>
    <property type="match status" value="1"/>
</dbReference>
<dbReference type="AlphaFoldDB" id="A0A4P9YRU3"/>
<dbReference type="Proteomes" id="UP000278143">
    <property type="component" value="Unassembled WGS sequence"/>
</dbReference>
<reference evidence="2" key="1">
    <citation type="journal article" date="2018" name="Nat. Microbiol.">
        <title>Leveraging single-cell genomics to expand the fungal tree of life.</title>
        <authorList>
            <person name="Ahrendt S.R."/>
            <person name="Quandt C.A."/>
            <person name="Ciobanu D."/>
            <person name="Clum A."/>
            <person name="Salamov A."/>
            <person name="Andreopoulos B."/>
            <person name="Cheng J.F."/>
            <person name="Woyke T."/>
            <person name="Pelin A."/>
            <person name="Henrissat B."/>
            <person name="Reynolds N.K."/>
            <person name="Benny G.L."/>
            <person name="Smith M.E."/>
            <person name="James T.Y."/>
            <person name="Grigoriev I.V."/>
        </authorList>
    </citation>
    <scope>NUCLEOTIDE SEQUENCE [LARGE SCALE GENOMIC DNA]</scope>
    <source>
        <strain evidence="2">Benny S71-1</strain>
    </source>
</reference>
<dbReference type="SUPFAM" id="SSF52540">
    <property type="entry name" value="P-loop containing nucleoside triphosphate hydrolases"/>
    <property type="match status" value="1"/>
</dbReference>
<dbReference type="OrthoDB" id="347435at2759"/>
<protein>
    <recommendedName>
        <fullName evidence="3">P-loop containing nucleoside triphosphate hydrolase protein</fullName>
    </recommendedName>
</protein>